<dbReference type="Pfam" id="PF01797">
    <property type="entry name" value="Y1_Tnp"/>
    <property type="match status" value="1"/>
</dbReference>
<dbReference type="GO" id="GO:0003677">
    <property type="term" value="F:DNA binding"/>
    <property type="evidence" value="ECO:0007669"/>
    <property type="project" value="InterPro"/>
</dbReference>
<reference evidence="3" key="1">
    <citation type="submission" date="2017-03" db="EMBL/GenBank/DDBJ databases">
        <title>Novel pathways for hydrocarbon cycling and metabolic interdependencies in hydrothermal sediment communities.</title>
        <authorList>
            <person name="Dombrowski N."/>
            <person name="Seitz K."/>
            <person name="Teske A."/>
            <person name="Baker B."/>
        </authorList>
    </citation>
    <scope>NUCLEOTIDE SEQUENCE [LARGE SCALE GENOMIC DNA]</scope>
</reference>
<evidence type="ECO:0000313" key="3">
    <source>
        <dbReference type="Proteomes" id="UP000192520"/>
    </source>
</evidence>
<dbReference type="Proteomes" id="UP000192520">
    <property type="component" value="Unassembled WGS sequence"/>
</dbReference>
<dbReference type="GO" id="GO:0006313">
    <property type="term" value="P:DNA transposition"/>
    <property type="evidence" value="ECO:0007669"/>
    <property type="project" value="InterPro"/>
</dbReference>
<dbReference type="Gene3D" id="3.30.70.1290">
    <property type="entry name" value="Transposase IS200-like"/>
    <property type="match status" value="1"/>
</dbReference>
<gene>
    <name evidence="2" type="ORF">B5M47_01800</name>
</gene>
<name>A0A1W9P035_UNCC3</name>
<protein>
    <recommendedName>
        <fullName evidence="1">Transposase IS200-like domain-containing protein</fullName>
    </recommendedName>
</protein>
<dbReference type="GO" id="GO:0004803">
    <property type="term" value="F:transposase activity"/>
    <property type="evidence" value="ECO:0007669"/>
    <property type="project" value="InterPro"/>
</dbReference>
<dbReference type="AlphaFoldDB" id="A0A1W9P035"/>
<dbReference type="STRING" id="1968527.B5M47_01800"/>
<comment type="caution">
    <text evidence="2">The sequence shown here is derived from an EMBL/GenBank/DDBJ whole genome shotgun (WGS) entry which is preliminary data.</text>
</comment>
<dbReference type="EMBL" id="MZGJ01000007">
    <property type="protein sequence ID" value="OQX51153.1"/>
    <property type="molecule type" value="Genomic_DNA"/>
</dbReference>
<dbReference type="SMART" id="SM01321">
    <property type="entry name" value="Y1_Tnp"/>
    <property type="match status" value="1"/>
</dbReference>
<organism evidence="2 3">
    <name type="scientific">candidate division CPR3 bacterium 4484_211</name>
    <dbReference type="NCBI Taxonomy" id="1968527"/>
    <lineage>
        <taxon>Bacteria</taxon>
        <taxon>Bacteria division CPR3</taxon>
    </lineage>
</organism>
<dbReference type="InterPro" id="IPR036515">
    <property type="entry name" value="Transposase_17_sf"/>
</dbReference>
<evidence type="ECO:0000313" key="2">
    <source>
        <dbReference type="EMBL" id="OQX51153.1"/>
    </source>
</evidence>
<dbReference type="InterPro" id="IPR002686">
    <property type="entry name" value="Transposase_17"/>
</dbReference>
<dbReference type="PANTHER" id="PTHR34322">
    <property type="entry name" value="TRANSPOSASE, Y1_TNP DOMAIN-CONTAINING"/>
    <property type="match status" value="1"/>
</dbReference>
<feature type="domain" description="Transposase IS200-like" evidence="1">
    <location>
        <begin position="11"/>
        <end position="149"/>
    </location>
</feature>
<sequence length="220" mass="26130">MPRKNTVRSFKTGCFYHLYCRGIRKSDIFKDRQDYSTFLFLLKKYLDPNFREKRFDPRTGKVVYYTPDFVYEDVELLAYCLMPNHFHLLVKNLTKPGATKLMRRVISSYAVYFNGKYQLSGSPFDKPYRSVEVETEEQLLHLSRYIHANPKNLTSQLIDYPYSSYPVFVRKNSVGWLKTEDILVYFAKAGYSNSYREFTEKWVESKETKDLISDLLLDQS</sequence>
<proteinExistence type="predicted"/>
<dbReference type="PANTHER" id="PTHR34322:SF2">
    <property type="entry name" value="TRANSPOSASE IS200-LIKE DOMAIN-CONTAINING PROTEIN"/>
    <property type="match status" value="1"/>
</dbReference>
<evidence type="ECO:0000259" key="1">
    <source>
        <dbReference type="SMART" id="SM01321"/>
    </source>
</evidence>
<dbReference type="SUPFAM" id="SSF143422">
    <property type="entry name" value="Transposase IS200-like"/>
    <property type="match status" value="1"/>
</dbReference>
<accession>A0A1W9P035</accession>